<accession>A0A9X1VFD1</accession>
<comment type="caution">
    <text evidence="1">The sequence shown here is derived from an EMBL/GenBank/DDBJ whole genome shotgun (WGS) entry which is preliminary data.</text>
</comment>
<keyword evidence="2" id="KW-1185">Reference proteome</keyword>
<sequence length="47" mass="5595">MTFLIMARRAPAKFAFLQSPLTLQPQTTRTMLQTRYFFGYYYFYAAA</sequence>
<evidence type="ECO:0000313" key="2">
    <source>
        <dbReference type="Proteomes" id="UP001139193"/>
    </source>
</evidence>
<dbReference type="EMBL" id="JALBGC010000003">
    <property type="protein sequence ID" value="MCI1187906.1"/>
    <property type="molecule type" value="Genomic_DNA"/>
</dbReference>
<dbReference type="RefSeq" id="WP_241936179.1">
    <property type="nucleotide sequence ID" value="NZ_JALBGC010000003.1"/>
</dbReference>
<reference evidence="1" key="1">
    <citation type="submission" date="2022-03" db="EMBL/GenBank/DDBJ databases">
        <title>Bacterial whole genome sequence for Hymenobacter sp. DH14.</title>
        <authorList>
            <person name="Le V."/>
        </authorList>
    </citation>
    <scope>NUCLEOTIDE SEQUENCE</scope>
    <source>
        <strain evidence="1">DH14</strain>
    </source>
</reference>
<evidence type="ECO:0000313" key="1">
    <source>
        <dbReference type="EMBL" id="MCI1187906.1"/>
    </source>
</evidence>
<dbReference type="AlphaFoldDB" id="A0A9X1VFD1"/>
<name>A0A9X1VFD1_9BACT</name>
<proteinExistence type="predicted"/>
<gene>
    <name evidence="1" type="ORF">MON38_10785</name>
</gene>
<organism evidence="1 2">
    <name type="scientific">Hymenobacter cyanobacteriorum</name>
    <dbReference type="NCBI Taxonomy" id="2926463"/>
    <lineage>
        <taxon>Bacteria</taxon>
        <taxon>Pseudomonadati</taxon>
        <taxon>Bacteroidota</taxon>
        <taxon>Cytophagia</taxon>
        <taxon>Cytophagales</taxon>
        <taxon>Hymenobacteraceae</taxon>
        <taxon>Hymenobacter</taxon>
    </lineage>
</organism>
<protein>
    <submittedName>
        <fullName evidence="1">Uncharacterized protein</fullName>
    </submittedName>
</protein>
<dbReference type="Proteomes" id="UP001139193">
    <property type="component" value="Unassembled WGS sequence"/>
</dbReference>